<keyword evidence="4" id="KW-1185">Reference proteome</keyword>
<dbReference type="EMBL" id="WMIE01000014">
    <property type="protein sequence ID" value="MTH79390.1"/>
    <property type="molecule type" value="Genomic_DNA"/>
</dbReference>
<keyword evidence="1" id="KW-0233">DNA recombination</keyword>
<dbReference type="GO" id="GO:0003677">
    <property type="term" value="F:DNA binding"/>
    <property type="evidence" value="ECO:0007669"/>
    <property type="project" value="InterPro"/>
</dbReference>
<dbReference type="SUPFAM" id="SSF56349">
    <property type="entry name" value="DNA breaking-rejoining enzymes"/>
    <property type="match status" value="1"/>
</dbReference>
<dbReference type="PROSITE" id="PS51898">
    <property type="entry name" value="TYR_RECOMBINASE"/>
    <property type="match status" value="1"/>
</dbReference>
<dbReference type="Proteomes" id="UP000478183">
    <property type="component" value="Unassembled WGS sequence"/>
</dbReference>
<organism evidence="3 4">
    <name type="scientific">Paracoccus aestuariivivens</name>
    <dbReference type="NCBI Taxonomy" id="1820333"/>
    <lineage>
        <taxon>Bacteria</taxon>
        <taxon>Pseudomonadati</taxon>
        <taxon>Pseudomonadota</taxon>
        <taxon>Alphaproteobacteria</taxon>
        <taxon>Rhodobacterales</taxon>
        <taxon>Paracoccaceae</taxon>
        <taxon>Paracoccus</taxon>
    </lineage>
</organism>
<accession>A0A6L6JBN1</accession>
<gene>
    <name evidence="3" type="ORF">GL286_16860</name>
</gene>
<evidence type="ECO:0000256" key="1">
    <source>
        <dbReference type="ARBA" id="ARBA00023172"/>
    </source>
</evidence>
<dbReference type="GO" id="GO:0006310">
    <property type="term" value="P:DNA recombination"/>
    <property type="evidence" value="ECO:0007669"/>
    <property type="project" value="UniProtKB-KW"/>
</dbReference>
<name>A0A6L6JBN1_9RHOB</name>
<dbReference type="GO" id="GO:0015074">
    <property type="term" value="P:DNA integration"/>
    <property type="evidence" value="ECO:0007669"/>
    <property type="project" value="InterPro"/>
</dbReference>
<comment type="caution">
    <text evidence="3">The sequence shown here is derived from an EMBL/GenBank/DDBJ whole genome shotgun (WGS) entry which is preliminary data.</text>
</comment>
<dbReference type="InterPro" id="IPR013762">
    <property type="entry name" value="Integrase-like_cat_sf"/>
</dbReference>
<evidence type="ECO:0000313" key="3">
    <source>
        <dbReference type="EMBL" id="MTH79390.1"/>
    </source>
</evidence>
<sequence>MTWTVDGKRRERFIPLPDDPDSSEFDRAYWAIRSGQSEAVKAPARQTWQELVTAYRGSARFAKLAPRTKKSYNDTIEWILQANAAKSVTTLTRQKLRELHVKYAGTPRKADLLVQIVSILCNFARKQMDWKIDNPAEGLDLYGKQREYEPWPDWMVKALDDAPQVVRSAAELILGTGQRPAAAIAMRRDQFQGEWMTVTDEKGDETYEIYCPAMLRRYLNELPIGGTHIIPRNLTQPMRYDSVEKQFRAWRESLGDRAAPFSMHGLRKLAIVRLAEAECTDAQIQAITNQSAQTVAYYRKRASRKKLSRSAMERNVGTN</sequence>
<dbReference type="Gene3D" id="1.10.443.10">
    <property type="entry name" value="Intergrase catalytic core"/>
    <property type="match status" value="1"/>
</dbReference>
<dbReference type="InterPro" id="IPR011010">
    <property type="entry name" value="DNA_brk_join_enz"/>
</dbReference>
<dbReference type="AlphaFoldDB" id="A0A6L6JBN1"/>
<feature type="domain" description="Tyr recombinase" evidence="2">
    <location>
        <begin position="146"/>
        <end position="312"/>
    </location>
</feature>
<evidence type="ECO:0000259" key="2">
    <source>
        <dbReference type="PROSITE" id="PS51898"/>
    </source>
</evidence>
<proteinExistence type="predicted"/>
<reference evidence="3 4" key="1">
    <citation type="submission" date="2019-11" db="EMBL/GenBank/DDBJ databases">
        <authorList>
            <person name="Dong K."/>
        </authorList>
    </citation>
    <scope>NUCLEOTIDE SEQUENCE [LARGE SCALE GENOMIC DNA]</scope>
    <source>
        <strain evidence="3 4">NBRC 111993</strain>
    </source>
</reference>
<evidence type="ECO:0000313" key="4">
    <source>
        <dbReference type="Proteomes" id="UP000478183"/>
    </source>
</evidence>
<protein>
    <submittedName>
        <fullName evidence="3">Tyrosine-type recombinase/integrase</fullName>
    </submittedName>
</protein>
<dbReference type="RefSeq" id="WP_170295250.1">
    <property type="nucleotide sequence ID" value="NZ_WMIE01000014.1"/>
</dbReference>
<dbReference type="Pfam" id="PF00589">
    <property type="entry name" value="Phage_integrase"/>
    <property type="match status" value="1"/>
</dbReference>
<dbReference type="InterPro" id="IPR002104">
    <property type="entry name" value="Integrase_catalytic"/>
</dbReference>